<dbReference type="AlphaFoldDB" id="A0A8J3LG55"/>
<dbReference type="RefSeq" id="WP_166377885.1">
    <property type="nucleotide sequence ID" value="NZ_BAAATT010000007.1"/>
</dbReference>
<dbReference type="Proteomes" id="UP000660339">
    <property type="component" value="Unassembled WGS sequence"/>
</dbReference>
<dbReference type="Gene3D" id="1.10.1200.10">
    <property type="entry name" value="ACP-like"/>
    <property type="match status" value="1"/>
</dbReference>
<evidence type="ECO:0000313" key="2">
    <source>
        <dbReference type="EMBL" id="GIG14541.1"/>
    </source>
</evidence>
<accession>A0A8J3LG55</accession>
<dbReference type="EMBL" id="BONJ01000014">
    <property type="protein sequence ID" value="GIG14541.1"/>
    <property type="molecule type" value="Genomic_DNA"/>
</dbReference>
<evidence type="ECO:0000313" key="3">
    <source>
        <dbReference type="Proteomes" id="UP000660339"/>
    </source>
</evidence>
<gene>
    <name evidence="2" type="ORF">Cme02nite_28730</name>
</gene>
<organism evidence="2 3">
    <name type="scientific">Catellatospora methionotrophica</name>
    <dbReference type="NCBI Taxonomy" id="121620"/>
    <lineage>
        <taxon>Bacteria</taxon>
        <taxon>Bacillati</taxon>
        <taxon>Actinomycetota</taxon>
        <taxon>Actinomycetes</taxon>
        <taxon>Micromonosporales</taxon>
        <taxon>Micromonosporaceae</taxon>
        <taxon>Catellatospora</taxon>
    </lineage>
</organism>
<name>A0A8J3LG55_9ACTN</name>
<protein>
    <recommendedName>
        <fullName evidence="1">Carrier domain-containing protein</fullName>
    </recommendedName>
</protein>
<keyword evidence="3" id="KW-1185">Reference proteome</keyword>
<proteinExistence type="predicted"/>
<evidence type="ECO:0000259" key="1">
    <source>
        <dbReference type="Pfam" id="PF00550"/>
    </source>
</evidence>
<comment type="caution">
    <text evidence="2">The sequence shown here is derived from an EMBL/GenBank/DDBJ whole genome shotgun (WGS) entry which is preliminary data.</text>
</comment>
<sequence length="89" mass="9878">MSTPITGEQAIRDRIRAVVERILGHPLEPGADELTDLDSLQVLELMVSLEEEFDIDSDRIIETQTDWWTSLDGLVASVGRLSDPATEQA</sequence>
<dbReference type="Pfam" id="PF00550">
    <property type="entry name" value="PP-binding"/>
    <property type="match status" value="1"/>
</dbReference>
<dbReference type="InterPro" id="IPR009081">
    <property type="entry name" value="PP-bd_ACP"/>
</dbReference>
<dbReference type="SUPFAM" id="SSF47336">
    <property type="entry name" value="ACP-like"/>
    <property type="match status" value="1"/>
</dbReference>
<dbReference type="InterPro" id="IPR036736">
    <property type="entry name" value="ACP-like_sf"/>
</dbReference>
<reference evidence="2" key="1">
    <citation type="submission" date="2021-01" db="EMBL/GenBank/DDBJ databases">
        <title>Whole genome shotgun sequence of Catellatospora methionotrophica NBRC 14553.</title>
        <authorList>
            <person name="Komaki H."/>
            <person name="Tamura T."/>
        </authorList>
    </citation>
    <scope>NUCLEOTIDE SEQUENCE</scope>
    <source>
        <strain evidence="2">NBRC 14553</strain>
    </source>
</reference>
<feature type="domain" description="Carrier" evidence="1">
    <location>
        <begin position="13"/>
        <end position="57"/>
    </location>
</feature>